<proteinExistence type="predicted"/>
<dbReference type="InterPro" id="IPR002654">
    <property type="entry name" value="Glyco_trans_25"/>
</dbReference>
<reference evidence="2 3" key="1">
    <citation type="submission" date="2018-09" db="EMBL/GenBank/DDBJ databases">
        <title>Genome sequencing of Aeromonas veronii MS-17-88.</title>
        <authorList>
            <person name="Tekedar H.C."/>
            <person name="Arick M.A."/>
            <person name="Hsu C.-Y."/>
            <person name="Thrash A."/>
            <person name="Karsi A."/>
            <person name="Lawrence M.L."/>
            <person name="Abdelhamed H."/>
        </authorList>
    </citation>
    <scope>NUCLEOTIDE SEQUENCE [LARGE SCALE GENOMIC DNA]</scope>
    <source>
        <strain evidence="2 3">MS 17-88</strain>
    </source>
</reference>
<dbReference type="Pfam" id="PF01755">
    <property type="entry name" value="Glyco_transf_25"/>
    <property type="match status" value="1"/>
</dbReference>
<organism evidence="2 3">
    <name type="scientific">Aeromonas veronii</name>
    <dbReference type="NCBI Taxonomy" id="654"/>
    <lineage>
        <taxon>Bacteria</taxon>
        <taxon>Pseudomonadati</taxon>
        <taxon>Pseudomonadota</taxon>
        <taxon>Gammaproteobacteria</taxon>
        <taxon>Aeromonadales</taxon>
        <taxon>Aeromonadaceae</taxon>
        <taxon>Aeromonas</taxon>
    </lineage>
</organism>
<dbReference type="CDD" id="cd06532">
    <property type="entry name" value="Glyco_transf_25"/>
    <property type="match status" value="1"/>
</dbReference>
<dbReference type="Proteomes" id="UP000281725">
    <property type="component" value="Unassembled WGS sequence"/>
</dbReference>
<feature type="domain" description="Glycosyl transferase family 25" evidence="1">
    <location>
        <begin position="2"/>
        <end position="175"/>
    </location>
</feature>
<dbReference type="GO" id="GO:0016740">
    <property type="term" value="F:transferase activity"/>
    <property type="evidence" value="ECO:0007669"/>
    <property type="project" value="UniProtKB-KW"/>
</dbReference>
<protein>
    <submittedName>
        <fullName evidence="2">Glycosyltransferase family 25 protein</fullName>
    </submittedName>
</protein>
<dbReference type="AlphaFoldDB" id="A0A3A9ICM7"/>
<comment type="caution">
    <text evidence="2">The sequence shown here is derived from an EMBL/GenBank/DDBJ whole genome shotgun (WGS) entry which is preliminary data.</text>
</comment>
<evidence type="ECO:0000313" key="2">
    <source>
        <dbReference type="EMBL" id="RKJ83982.1"/>
    </source>
</evidence>
<accession>A0A3A9ICM7</accession>
<sequence length="243" mass="28466">MKIFIVSLKNAESRRERVKRVLAELDVEFEFFDAINGFAGLPERLQGCPDDMHRKLLRSRPLTPGEKGCYASHYLLWEKCIELNEPIIILEDDFLPTRYFCDIFEALPKLHEKYEYLKLEPQIGDATALEYEHGIQTMLWHNNVRWTTGYSINPEGARKLVGCSSRWLCSVDNFIGESYRHKVQSVGVLPYAIYSPGDMESGIQNKVALAKVPLLFKASRETYRFYRFVRMYFWNKKYKNQKG</sequence>
<dbReference type="RefSeq" id="WP_120416325.1">
    <property type="nucleotide sequence ID" value="NZ_CAWONC010000009.1"/>
</dbReference>
<evidence type="ECO:0000313" key="3">
    <source>
        <dbReference type="Proteomes" id="UP000281725"/>
    </source>
</evidence>
<gene>
    <name evidence="2" type="ORF">D6R50_23165</name>
</gene>
<dbReference type="EMBL" id="RAWX01000008">
    <property type="protein sequence ID" value="RKJ83982.1"/>
    <property type="molecule type" value="Genomic_DNA"/>
</dbReference>
<keyword evidence="2" id="KW-0808">Transferase</keyword>
<name>A0A3A9ICM7_AERVE</name>
<evidence type="ECO:0000259" key="1">
    <source>
        <dbReference type="Pfam" id="PF01755"/>
    </source>
</evidence>